<feature type="non-terminal residue" evidence="1">
    <location>
        <position position="1"/>
    </location>
</feature>
<sequence length="110" mass="12571">VNVSLRADKSLDILKMLKLAICTFNQNAITLGSTHFYKSSDHLRVETKCNEKSQKRGQWHLKQVCEDGDLHYLYSDLTIKRSANPNPVALLELIATGSILKLKKHFEQIF</sequence>
<comment type="caution">
    <text evidence="1">The sequence shown here is derived from an EMBL/GenBank/DDBJ whole genome shotgun (WGS) entry which is preliminary data.</text>
</comment>
<dbReference type="Proteomes" id="UP000789920">
    <property type="component" value="Unassembled WGS sequence"/>
</dbReference>
<dbReference type="EMBL" id="CAJVQC010086756">
    <property type="protein sequence ID" value="CAG8822825.1"/>
    <property type="molecule type" value="Genomic_DNA"/>
</dbReference>
<keyword evidence="2" id="KW-1185">Reference proteome</keyword>
<proteinExistence type="predicted"/>
<reference evidence="1" key="1">
    <citation type="submission" date="2021-06" db="EMBL/GenBank/DDBJ databases">
        <authorList>
            <person name="Kallberg Y."/>
            <person name="Tangrot J."/>
            <person name="Rosling A."/>
        </authorList>
    </citation>
    <scope>NUCLEOTIDE SEQUENCE</scope>
    <source>
        <strain evidence="1">MA461A</strain>
    </source>
</reference>
<evidence type="ECO:0000313" key="1">
    <source>
        <dbReference type="EMBL" id="CAG8822825.1"/>
    </source>
</evidence>
<feature type="non-terminal residue" evidence="1">
    <location>
        <position position="110"/>
    </location>
</feature>
<organism evidence="1 2">
    <name type="scientific">Racocetra persica</name>
    <dbReference type="NCBI Taxonomy" id="160502"/>
    <lineage>
        <taxon>Eukaryota</taxon>
        <taxon>Fungi</taxon>
        <taxon>Fungi incertae sedis</taxon>
        <taxon>Mucoromycota</taxon>
        <taxon>Glomeromycotina</taxon>
        <taxon>Glomeromycetes</taxon>
        <taxon>Diversisporales</taxon>
        <taxon>Gigasporaceae</taxon>
        <taxon>Racocetra</taxon>
    </lineage>
</organism>
<gene>
    <name evidence="1" type="ORF">RPERSI_LOCUS25896</name>
</gene>
<name>A0ACA9S205_9GLOM</name>
<accession>A0ACA9S205</accession>
<evidence type="ECO:0000313" key="2">
    <source>
        <dbReference type="Proteomes" id="UP000789920"/>
    </source>
</evidence>
<protein>
    <submittedName>
        <fullName evidence="1">22956_t:CDS:1</fullName>
    </submittedName>
</protein>